<dbReference type="Gramene" id="RZC43819">
    <property type="protein sequence ID" value="RZC43819"/>
    <property type="gene ID" value="C5167_036771"/>
</dbReference>
<dbReference type="Proteomes" id="UP000316621">
    <property type="component" value="Chromosome 1"/>
</dbReference>
<dbReference type="EMBL" id="CM010715">
    <property type="protein sequence ID" value="RZC43819.1"/>
    <property type="molecule type" value="Genomic_DNA"/>
</dbReference>
<keyword evidence="2" id="KW-1185">Reference proteome</keyword>
<evidence type="ECO:0000313" key="2">
    <source>
        <dbReference type="Proteomes" id="UP000316621"/>
    </source>
</evidence>
<name>A0A4Y7I8T8_PAPSO</name>
<organism evidence="1 2">
    <name type="scientific">Papaver somniferum</name>
    <name type="common">Opium poppy</name>
    <dbReference type="NCBI Taxonomy" id="3469"/>
    <lineage>
        <taxon>Eukaryota</taxon>
        <taxon>Viridiplantae</taxon>
        <taxon>Streptophyta</taxon>
        <taxon>Embryophyta</taxon>
        <taxon>Tracheophyta</taxon>
        <taxon>Spermatophyta</taxon>
        <taxon>Magnoliopsida</taxon>
        <taxon>Ranunculales</taxon>
        <taxon>Papaveraceae</taxon>
        <taxon>Papaveroideae</taxon>
        <taxon>Papaver</taxon>
    </lineage>
</organism>
<protein>
    <submittedName>
        <fullName evidence="1">Uncharacterized protein</fullName>
    </submittedName>
</protein>
<proteinExistence type="predicted"/>
<sequence>MEEGKMAENKGHDYSSGWWEFFFGFHNAKLRRKTKYLKGETLSLDCNSRFVMNTKNGAAE</sequence>
<accession>A0A4Y7I8T8</accession>
<reference evidence="1 2" key="1">
    <citation type="journal article" date="2018" name="Science">
        <title>The opium poppy genome and morphinan production.</title>
        <authorList>
            <person name="Guo L."/>
            <person name="Winzer T."/>
            <person name="Yang X."/>
            <person name="Li Y."/>
            <person name="Ning Z."/>
            <person name="He Z."/>
            <person name="Teodor R."/>
            <person name="Lu Y."/>
            <person name="Bowser T.A."/>
            <person name="Graham I.A."/>
            <person name="Ye K."/>
        </authorList>
    </citation>
    <scope>NUCLEOTIDE SEQUENCE [LARGE SCALE GENOMIC DNA]</scope>
    <source>
        <strain evidence="2">cv. HN1</strain>
        <tissue evidence="1">Leaves</tissue>
    </source>
</reference>
<gene>
    <name evidence="1" type="ORF">C5167_036771</name>
</gene>
<evidence type="ECO:0000313" key="1">
    <source>
        <dbReference type="EMBL" id="RZC43819.1"/>
    </source>
</evidence>
<dbReference type="AlphaFoldDB" id="A0A4Y7I8T8"/>